<dbReference type="EMBL" id="BAAAZG010000038">
    <property type="protein sequence ID" value="GAA4085183.1"/>
    <property type="molecule type" value="Genomic_DNA"/>
</dbReference>
<keyword evidence="2" id="KW-1185">Reference proteome</keyword>
<name>A0ABP7WBU1_9ACTN</name>
<gene>
    <name evidence="1" type="ORF">GCM10022214_51480</name>
</gene>
<evidence type="ECO:0000313" key="2">
    <source>
        <dbReference type="Proteomes" id="UP001500683"/>
    </source>
</evidence>
<dbReference type="Proteomes" id="UP001500683">
    <property type="component" value="Unassembled WGS sequence"/>
</dbReference>
<sequence>MRIVDDDAEYSGAVAVRLDDAETAALIDAIGLALARLESIAPEAASALRAADRKISSLVSGDLHGLQIHAVHHRILQPHEHEGF</sequence>
<comment type="caution">
    <text evidence="1">The sequence shown here is derived from an EMBL/GenBank/DDBJ whole genome shotgun (WGS) entry which is preliminary data.</text>
</comment>
<protein>
    <recommendedName>
        <fullName evidence="3">DUF222 domain-containing protein</fullName>
    </recommendedName>
</protein>
<accession>A0ABP7WBU1</accession>
<proteinExistence type="predicted"/>
<evidence type="ECO:0008006" key="3">
    <source>
        <dbReference type="Google" id="ProtNLM"/>
    </source>
</evidence>
<dbReference type="RefSeq" id="WP_344952440.1">
    <property type="nucleotide sequence ID" value="NZ_BAAAZG010000038.1"/>
</dbReference>
<organism evidence="1 2">
    <name type="scientific">Actinomadura miaoliensis</name>
    <dbReference type="NCBI Taxonomy" id="430685"/>
    <lineage>
        <taxon>Bacteria</taxon>
        <taxon>Bacillati</taxon>
        <taxon>Actinomycetota</taxon>
        <taxon>Actinomycetes</taxon>
        <taxon>Streptosporangiales</taxon>
        <taxon>Thermomonosporaceae</taxon>
        <taxon>Actinomadura</taxon>
    </lineage>
</organism>
<reference evidence="2" key="1">
    <citation type="journal article" date="2019" name="Int. J. Syst. Evol. Microbiol.">
        <title>The Global Catalogue of Microorganisms (GCM) 10K type strain sequencing project: providing services to taxonomists for standard genome sequencing and annotation.</title>
        <authorList>
            <consortium name="The Broad Institute Genomics Platform"/>
            <consortium name="The Broad Institute Genome Sequencing Center for Infectious Disease"/>
            <person name="Wu L."/>
            <person name="Ma J."/>
        </authorList>
    </citation>
    <scope>NUCLEOTIDE SEQUENCE [LARGE SCALE GENOMIC DNA]</scope>
    <source>
        <strain evidence="2">JCM 16702</strain>
    </source>
</reference>
<evidence type="ECO:0000313" key="1">
    <source>
        <dbReference type="EMBL" id="GAA4085183.1"/>
    </source>
</evidence>